<keyword evidence="1" id="KW-0812">Transmembrane</keyword>
<feature type="transmembrane region" description="Helical" evidence="1">
    <location>
        <begin position="119"/>
        <end position="138"/>
    </location>
</feature>
<dbReference type="EMBL" id="JBHLZU010000005">
    <property type="protein sequence ID" value="MFB9903632.1"/>
    <property type="molecule type" value="Genomic_DNA"/>
</dbReference>
<proteinExistence type="predicted"/>
<protein>
    <submittedName>
        <fullName evidence="2">Uncharacterized protein</fullName>
    </submittedName>
</protein>
<accession>A0ABV5ZRX9</accession>
<keyword evidence="3" id="KW-1185">Reference proteome</keyword>
<sequence length="162" mass="18278">MIRLVKGESGRGMRYYDDEDDPDYEDARTHNDFSGYAQNSVQARDIHGDVNFHSGEREYFTALPWGFSVAAYAVLFLVASAYVHVVVTFDLVVRDWVKLVISTVIVLPVFLATEYRLHGAEFAALRFLVAVIVVALAIHQGAEMQSISGIVGLFSEWLVWRF</sequence>
<dbReference type="RefSeq" id="WP_377850775.1">
    <property type="nucleotide sequence ID" value="NZ_JBHLZU010000005.1"/>
</dbReference>
<dbReference type="Proteomes" id="UP001589693">
    <property type="component" value="Unassembled WGS sequence"/>
</dbReference>
<keyword evidence="1" id="KW-0472">Membrane</keyword>
<organism evidence="2 3">
    <name type="scientific">Allokutzneria oryzae</name>
    <dbReference type="NCBI Taxonomy" id="1378989"/>
    <lineage>
        <taxon>Bacteria</taxon>
        <taxon>Bacillati</taxon>
        <taxon>Actinomycetota</taxon>
        <taxon>Actinomycetes</taxon>
        <taxon>Pseudonocardiales</taxon>
        <taxon>Pseudonocardiaceae</taxon>
        <taxon>Allokutzneria</taxon>
    </lineage>
</organism>
<name>A0ABV5ZRX9_9PSEU</name>
<evidence type="ECO:0000313" key="3">
    <source>
        <dbReference type="Proteomes" id="UP001589693"/>
    </source>
</evidence>
<feature type="transmembrane region" description="Helical" evidence="1">
    <location>
        <begin position="96"/>
        <end position="113"/>
    </location>
</feature>
<gene>
    <name evidence="2" type="ORF">ACFFQA_06760</name>
</gene>
<keyword evidence="1" id="KW-1133">Transmembrane helix</keyword>
<evidence type="ECO:0000313" key="2">
    <source>
        <dbReference type="EMBL" id="MFB9903632.1"/>
    </source>
</evidence>
<reference evidence="2 3" key="1">
    <citation type="submission" date="2024-09" db="EMBL/GenBank/DDBJ databases">
        <authorList>
            <person name="Sun Q."/>
            <person name="Mori K."/>
        </authorList>
    </citation>
    <scope>NUCLEOTIDE SEQUENCE [LARGE SCALE GENOMIC DNA]</scope>
    <source>
        <strain evidence="2 3">TBRC 7907</strain>
    </source>
</reference>
<feature type="transmembrane region" description="Helical" evidence="1">
    <location>
        <begin position="69"/>
        <end position="89"/>
    </location>
</feature>
<comment type="caution">
    <text evidence="2">The sequence shown here is derived from an EMBL/GenBank/DDBJ whole genome shotgun (WGS) entry which is preliminary data.</text>
</comment>
<evidence type="ECO:0000256" key="1">
    <source>
        <dbReference type="SAM" id="Phobius"/>
    </source>
</evidence>